<dbReference type="PROSITE" id="PS50175">
    <property type="entry name" value="ASP_PROT_RETROV"/>
    <property type="match status" value="1"/>
</dbReference>
<dbReference type="GO" id="GO:0006508">
    <property type="term" value="P:proteolysis"/>
    <property type="evidence" value="ECO:0007669"/>
    <property type="project" value="InterPro"/>
</dbReference>
<dbReference type="GO" id="GO:0004190">
    <property type="term" value="F:aspartic-type endopeptidase activity"/>
    <property type="evidence" value="ECO:0007669"/>
    <property type="project" value="InterPro"/>
</dbReference>
<keyword evidence="5" id="KW-1185">Reference proteome</keyword>
<evidence type="ECO:0000313" key="4">
    <source>
        <dbReference type="EMBL" id="KAK0581868.1"/>
    </source>
</evidence>
<dbReference type="EMBL" id="JAUESC010000384">
    <property type="protein sequence ID" value="KAK0581868.1"/>
    <property type="molecule type" value="Genomic_DNA"/>
</dbReference>
<feature type="compositionally biased region" description="Basic and acidic residues" evidence="2">
    <location>
        <begin position="1"/>
        <end position="10"/>
    </location>
</feature>
<evidence type="ECO:0000313" key="5">
    <source>
        <dbReference type="Proteomes" id="UP001168877"/>
    </source>
</evidence>
<dbReference type="InterPro" id="IPR021109">
    <property type="entry name" value="Peptidase_aspartic_dom_sf"/>
</dbReference>
<sequence length="374" mass="42225">MSASHSRTEIEPDDNNSIACQSVANYETKGKSSTQSSFKSSDDSEAEAQGGDQPNHELASLLHPDFIRQHGTSIGSEIRVQKWYTEVDIRISSNFHLRVHVLIDTGADLNCMREALVPTKYFEKTTETLYGANKQQLSIQYKLTNAKVCNDGVCYNTSFLMVKNLSQNVILGLPFIHLISPFKVTSEGLISEYLGKEILFPFTFPILVRDLNALKNKIFSLTWILMLDYKIQEILIGNVNVPYFGRQTKIKWWSGMNMANHGKNRVAKWFNENPSFCNSSKDQSQFLMAKSQNQARIAAAKTPEELLAIADEMRKSMTAISQKDSDLEDHDDFLSEDDPTEGNSSSQQLCGSIFGHDLSQFQGLQPHRFHQTYS</sequence>
<accession>A0AA39RZ53</accession>
<dbReference type="Gene3D" id="2.40.70.10">
    <property type="entry name" value="Acid Proteases"/>
    <property type="match status" value="1"/>
</dbReference>
<dbReference type="InterPro" id="IPR018061">
    <property type="entry name" value="Retropepsins"/>
</dbReference>
<dbReference type="SUPFAM" id="SSF50630">
    <property type="entry name" value="Acid proteases"/>
    <property type="match status" value="1"/>
</dbReference>
<dbReference type="Proteomes" id="UP001168877">
    <property type="component" value="Unassembled WGS sequence"/>
</dbReference>
<dbReference type="CDD" id="cd00303">
    <property type="entry name" value="retropepsin_like"/>
    <property type="match status" value="1"/>
</dbReference>
<feature type="region of interest" description="Disordered" evidence="2">
    <location>
        <begin position="320"/>
        <end position="349"/>
    </location>
</feature>
<protein>
    <recommendedName>
        <fullName evidence="3">Peptidase A2 domain-containing protein</fullName>
    </recommendedName>
</protein>
<feature type="compositionally biased region" description="Acidic residues" evidence="2">
    <location>
        <begin position="326"/>
        <end position="340"/>
    </location>
</feature>
<gene>
    <name evidence="4" type="ORF">LWI29_018956</name>
</gene>
<proteinExistence type="predicted"/>
<dbReference type="PROSITE" id="PS00141">
    <property type="entry name" value="ASP_PROTEASE"/>
    <property type="match status" value="1"/>
</dbReference>
<reference evidence="4" key="1">
    <citation type="journal article" date="2022" name="Plant J.">
        <title>Strategies of tolerance reflected in two North American maple genomes.</title>
        <authorList>
            <person name="McEvoy S.L."/>
            <person name="Sezen U.U."/>
            <person name="Trouern-Trend A."/>
            <person name="McMahon S.M."/>
            <person name="Schaberg P.G."/>
            <person name="Yang J."/>
            <person name="Wegrzyn J.L."/>
            <person name="Swenson N.G."/>
        </authorList>
    </citation>
    <scope>NUCLEOTIDE SEQUENCE</scope>
    <source>
        <strain evidence="4">NS2018</strain>
    </source>
</reference>
<evidence type="ECO:0000259" key="3">
    <source>
        <dbReference type="PROSITE" id="PS50175"/>
    </source>
</evidence>
<organism evidence="4 5">
    <name type="scientific">Acer saccharum</name>
    <name type="common">Sugar maple</name>
    <dbReference type="NCBI Taxonomy" id="4024"/>
    <lineage>
        <taxon>Eukaryota</taxon>
        <taxon>Viridiplantae</taxon>
        <taxon>Streptophyta</taxon>
        <taxon>Embryophyta</taxon>
        <taxon>Tracheophyta</taxon>
        <taxon>Spermatophyta</taxon>
        <taxon>Magnoliopsida</taxon>
        <taxon>eudicotyledons</taxon>
        <taxon>Gunneridae</taxon>
        <taxon>Pentapetalae</taxon>
        <taxon>rosids</taxon>
        <taxon>malvids</taxon>
        <taxon>Sapindales</taxon>
        <taxon>Sapindaceae</taxon>
        <taxon>Hippocastanoideae</taxon>
        <taxon>Acereae</taxon>
        <taxon>Acer</taxon>
    </lineage>
</organism>
<feature type="region of interest" description="Disordered" evidence="2">
    <location>
        <begin position="1"/>
        <end position="57"/>
    </location>
</feature>
<comment type="caution">
    <text evidence="4">The sequence shown here is derived from an EMBL/GenBank/DDBJ whole genome shotgun (WGS) entry which is preliminary data.</text>
</comment>
<dbReference type="InterPro" id="IPR001969">
    <property type="entry name" value="Aspartic_peptidase_AS"/>
</dbReference>
<keyword evidence="1" id="KW-0378">Hydrolase</keyword>
<dbReference type="InterPro" id="IPR001995">
    <property type="entry name" value="Peptidase_A2_cat"/>
</dbReference>
<evidence type="ECO:0000256" key="1">
    <source>
        <dbReference type="ARBA" id="ARBA00022801"/>
    </source>
</evidence>
<evidence type="ECO:0000256" key="2">
    <source>
        <dbReference type="SAM" id="MobiDB-lite"/>
    </source>
</evidence>
<feature type="domain" description="Peptidase A2" evidence="3">
    <location>
        <begin position="99"/>
        <end position="133"/>
    </location>
</feature>
<dbReference type="AlphaFoldDB" id="A0AA39RZ53"/>
<feature type="compositionally biased region" description="Polar residues" evidence="2">
    <location>
        <begin position="15"/>
        <end position="25"/>
    </location>
</feature>
<reference evidence="4" key="2">
    <citation type="submission" date="2023-06" db="EMBL/GenBank/DDBJ databases">
        <authorList>
            <person name="Swenson N.G."/>
            <person name="Wegrzyn J.L."/>
            <person name="Mcevoy S.L."/>
        </authorList>
    </citation>
    <scope>NUCLEOTIDE SEQUENCE</scope>
    <source>
        <strain evidence="4">NS2018</strain>
        <tissue evidence="4">Leaf</tissue>
    </source>
</reference>
<dbReference type="Pfam" id="PF00077">
    <property type="entry name" value="RVP"/>
    <property type="match status" value="1"/>
</dbReference>
<name>A0AA39RZ53_ACESA</name>